<dbReference type="Proteomes" id="UP000050520">
    <property type="component" value="Unassembled WGS sequence"/>
</dbReference>
<reference evidence="3" key="1">
    <citation type="submission" date="2015-09" db="EMBL/GenBank/DDBJ databases">
        <title>Prevalence of NDMs in South Africa.</title>
        <authorList>
            <person name="Osei Sekyere J."/>
            <person name="Govinden U."/>
            <person name="Essack S."/>
            <person name="Haldorsen B."/>
            <person name="Samuelsen O."/>
            <person name="Aasnaes B."/>
            <person name="Sundsfjord A."/>
        </authorList>
    </citation>
    <scope>NUCLEOTIDE SEQUENCE [LARGE SCALE GENOMIC DNA]</scope>
    <source>
        <strain evidence="3">ST62:944112508</strain>
    </source>
</reference>
<reference evidence="1" key="3">
    <citation type="journal article" date="2018" name="Genome Biol.">
        <title>SKESA: strategic k-mer extension for scrupulous assemblies.</title>
        <authorList>
            <person name="Souvorov A."/>
            <person name="Agarwala R."/>
            <person name="Lipman D.J."/>
        </authorList>
    </citation>
    <scope>NUCLEOTIDE SEQUENCE</scope>
    <source>
        <strain evidence="1">O50</strain>
    </source>
</reference>
<reference evidence="2 3" key="2">
    <citation type="journal article" date="2017" name="PLoS ONE">
        <title>Genomic and phenotypic characterisation of fluoroquinolone resistance mechanisms in Enterobacteriaceae in Durban, South Africa.</title>
        <authorList>
            <person name="Osei Sekyere J."/>
            <person name="Amoako D.G."/>
        </authorList>
    </citation>
    <scope>NUCLEOTIDE SEQUENCE [LARGE SCALE GENOMIC DNA]</scope>
    <source>
        <strain evidence="2 3">ST62:944112508</strain>
    </source>
</reference>
<name>A0A0P8IBD6_CITFR</name>
<comment type="caution">
    <text evidence="1">The sequence shown here is derived from an EMBL/GenBank/DDBJ whole genome shotgun (WGS) entry which is preliminary data.</text>
</comment>
<gene>
    <name evidence="2" type="ORF">AN672_09355</name>
    <name evidence="1" type="ORF">I9Y29_000357</name>
</gene>
<dbReference type="Proteomes" id="UP000855471">
    <property type="component" value="Unassembled WGS sequence"/>
</dbReference>
<evidence type="ECO:0000313" key="2">
    <source>
        <dbReference type="EMBL" id="KPR55888.1"/>
    </source>
</evidence>
<dbReference type="EMBL" id="LJEB01000035">
    <property type="protein sequence ID" value="KPR55888.1"/>
    <property type="molecule type" value="Genomic_DNA"/>
</dbReference>
<reference evidence="1" key="4">
    <citation type="submission" date="2020-09" db="EMBL/GenBank/DDBJ databases">
        <authorList>
            <consortium name="NCBI Pathogen Detection Project"/>
        </authorList>
    </citation>
    <scope>NUCLEOTIDE SEQUENCE</scope>
    <source>
        <strain evidence="1">O50</strain>
    </source>
</reference>
<dbReference type="RefSeq" id="WP_057063507.1">
    <property type="nucleotide sequence ID" value="NZ_CP151202.1"/>
</dbReference>
<organism evidence="1">
    <name type="scientific">Citrobacter freundii</name>
    <dbReference type="NCBI Taxonomy" id="546"/>
    <lineage>
        <taxon>Bacteria</taxon>
        <taxon>Pseudomonadati</taxon>
        <taxon>Pseudomonadota</taxon>
        <taxon>Gammaproteobacteria</taxon>
        <taxon>Enterobacterales</taxon>
        <taxon>Enterobacteriaceae</taxon>
        <taxon>Citrobacter</taxon>
        <taxon>Citrobacter freundii complex</taxon>
    </lineage>
</organism>
<protein>
    <submittedName>
        <fullName evidence="1">Uncharacterized protein</fullName>
    </submittedName>
</protein>
<dbReference type="AlphaFoldDB" id="A0A0P8IBD6"/>
<proteinExistence type="predicted"/>
<dbReference type="EMBL" id="DACSXJ010000001">
    <property type="protein sequence ID" value="HAT3895976.1"/>
    <property type="molecule type" value="Genomic_DNA"/>
</dbReference>
<evidence type="ECO:0000313" key="1">
    <source>
        <dbReference type="EMBL" id="HAT3895976.1"/>
    </source>
</evidence>
<accession>A0A0P8IBD6</accession>
<sequence length="90" mass="10794">MFTEEKTSWEREMLIREAVENAEKGFTVNLKNGARIVVTPDSPSIDLIIYGLEKTIRGNHERARMTFIDFLYYWHERLFKQVKRKPRPNH</sequence>
<evidence type="ECO:0000313" key="3">
    <source>
        <dbReference type="Proteomes" id="UP000050520"/>
    </source>
</evidence>